<keyword evidence="4" id="KW-1185">Reference proteome</keyword>
<dbReference type="Pfam" id="PF07589">
    <property type="entry name" value="PEP-CTERM"/>
    <property type="match status" value="1"/>
</dbReference>
<dbReference type="RefSeq" id="WP_379771242.1">
    <property type="nucleotide sequence ID" value="NZ_JBHSMZ010000008.1"/>
</dbReference>
<feature type="signal peptide" evidence="1">
    <location>
        <begin position="1"/>
        <end position="37"/>
    </location>
</feature>
<sequence length="232" mass="25894">MQAQYLLVKWNLFWRHKMLRKILCLAATALFTQAASANVVYTWQQVEHVSTMPDGLHLELIFSDAAVAKRNLTLDFANLCSSAGYCEEQQDSLMSLRYWYAGPDGDKEWNLIDYKYRDEALDGYQQFSMSLQFLEDGHLSGSIMANSGFSDFTMQSDGTMFTMMEAHSDEGEGCGFAYSPCSGERGLLLSSAAVLPQAQRLPEPGSLAILAVGGLAGWFVRRRGAIRKRTAR</sequence>
<accession>A0ABW0S066</accession>
<reference evidence="4" key="1">
    <citation type="journal article" date="2019" name="Int. J. Syst. Evol. Microbiol.">
        <title>The Global Catalogue of Microorganisms (GCM) 10K type strain sequencing project: providing services to taxonomists for standard genome sequencing and annotation.</title>
        <authorList>
            <consortium name="The Broad Institute Genomics Platform"/>
            <consortium name="The Broad Institute Genome Sequencing Center for Infectious Disease"/>
            <person name="Wu L."/>
            <person name="Ma J."/>
        </authorList>
    </citation>
    <scope>NUCLEOTIDE SEQUENCE [LARGE SCALE GENOMIC DNA]</scope>
    <source>
        <strain evidence="4">CGMCC 4.5798</strain>
    </source>
</reference>
<evidence type="ECO:0000313" key="4">
    <source>
        <dbReference type="Proteomes" id="UP001596086"/>
    </source>
</evidence>
<dbReference type="NCBIfam" id="TIGR02595">
    <property type="entry name" value="PEP_CTERM"/>
    <property type="match status" value="1"/>
</dbReference>
<feature type="domain" description="Ice-binding protein C-terminal" evidence="2">
    <location>
        <begin position="202"/>
        <end position="223"/>
    </location>
</feature>
<gene>
    <name evidence="3" type="ORF">ACFPO9_12615</name>
</gene>
<evidence type="ECO:0000256" key="1">
    <source>
        <dbReference type="SAM" id="SignalP"/>
    </source>
</evidence>
<keyword evidence="1" id="KW-0732">Signal</keyword>
<dbReference type="Proteomes" id="UP001596086">
    <property type="component" value="Unassembled WGS sequence"/>
</dbReference>
<protein>
    <submittedName>
        <fullName evidence="3">PEP-CTERM sorting domain-containing protein</fullName>
    </submittedName>
</protein>
<evidence type="ECO:0000313" key="3">
    <source>
        <dbReference type="EMBL" id="MFC5549350.1"/>
    </source>
</evidence>
<organism evidence="3 4">
    <name type="scientific">Massilia aerilata</name>
    <dbReference type="NCBI Taxonomy" id="453817"/>
    <lineage>
        <taxon>Bacteria</taxon>
        <taxon>Pseudomonadati</taxon>
        <taxon>Pseudomonadota</taxon>
        <taxon>Betaproteobacteria</taxon>
        <taxon>Burkholderiales</taxon>
        <taxon>Oxalobacteraceae</taxon>
        <taxon>Telluria group</taxon>
        <taxon>Massilia</taxon>
    </lineage>
</organism>
<comment type="caution">
    <text evidence="3">The sequence shown here is derived from an EMBL/GenBank/DDBJ whole genome shotgun (WGS) entry which is preliminary data.</text>
</comment>
<evidence type="ECO:0000259" key="2">
    <source>
        <dbReference type="Pfam" id="PF07589"/>
    </source>
</evidence>
<feature type="chain" id="PRO_5045220786" evidence="1">
    <location>
        <begin position="38"/>
        <end position="232"/>
    </location>
</feature>
<dbReference type="EMBL" id="JBHSMZ010000008">
    <property type="protein sequence ID" value="MFC5549350.1"/>
    <property type="molecule type" value="Genomic_DNA"/>
</dbReference>
<dbReference type="InterPro" id="IPR013424">
    <property type="entry name" value="Ice-binding_C"/>
</dbReference>
<proteinExistence type="predicted"/>
<name>A0ABW0S066_9BURK</name>